<proteinExistence type="predicted"/>
<dbReference type="EMBL" id="BARV01020132">
    <property type="protein sequence ID" value="GAI23926.1"/>
    <property type="molecule type" value="Genomic_DNA"/>
</dbReference>
<dbReference type="AlphaFoldDB" id="X1N0Y6"/>
<feature type="non-terminal residue" evidence="2">
    <location>
        <position position="266"/>
    </location>
</feature>
<reference evidence="2" key="1">
    <citation type="journal article" date="2014" name="Front. Microbiol.">
        <title>High frequency of phylogenetically diverse reductive dehalogenase-homologous genes in deep subseafloor sedimentary metagenomes.</title>
        <authorList>
            <person name="Kawai M."/>
            <person name="Futagami T."/>
            <person name="Toyoda A."/>
            <person name="Takaki Y."/>
            <person name="Nishi S."/>
            <person name="Hori S."/>
            <person name="Arai W."/>
            <person name="Tsubouchi T."/>
            <person name="Morono Y."/>
            <person name="Uchiyama I."/>
            <person name="Ito T."/>
            <person name="Fujiyama A."/>
            <person name="Inagaki F."/>
            <person name="Takami H."/>
        </authorList>
    </citation>
    <scope>NUCLEOTIDE SEQUENCE</scope>
    <source>
        <strain evidence="2">Expedition CK06-06</strain>
    </source>
</reference>
<protein>
    <recommendedName>
        <fullName evidence="1">ARG and Rhodanese-Phosphatase-superfamily-associated domain-containing protein</fullName>
    </recommendedName>
</protein>
<name>X1N0Y6_9ZZZZ</name>
<sequence>MEAFRRFKWGKPWRLNDRAMGVVVPIIREDKGERKYAILEEAKDKVEIKDTGSIGEVSVRSKSDKPVFIRGGTLLKGQGTQSRVVACGTIVMPEKEEVVKGGEIAVPVPVACVHSSHPISLGAGFDVVGKSHAPRIMTSYLRGHLTDQHALWGSVSNFASLSADSGVSGTSNDLIRTMEQVDRFKVDVEKIIDQVPAVENQAGMIVLDDKGVVGIEMFDHPGSWKALVKSIVKSYADVLGREDKDNIFEIKLERIIPMAQQFWEKL</sequence>
<comment type="caution">
    <text evidence="2">The sequence shown here is derived from an EMBL/GenBank/DDBJ whole genome shotgun (WGS) entry which is preliminary data.</text>
</comment>
<evidence type="ECO:0000313" key="2">
    <source>
        <dbReference type="EMBL" id="GAI23926.1"/>
    </source>
</evidence>
<feature type="domain" description="ARG and Rhodanese-Phosphatase-superfamily-associated" evidence="1">
    <location>
        <begin position="23"/>
        <end position="239"/>
    </location>
</feature>
<accession>X1N0Y6</accession>
<dbReference type="InterPro" id="IPR046699">
    <property type="entry name" value="ARPP-1"/>
</dbReference>
<gene>
    <name evidence="2" type="ORF">S06H3_33686</name>
</gene>
<organism evidence="2">
    <name type="scientific">marine sediment metagenome</name>
    <dbReference type="NCBI Taxonomy" id="412755"/>
    <lineage>
        <taxon>unclassified sequences</taxon>
        <taxon>metagenomes</taxon>
        <taxon>ecological metagenomes</taxon>
    </lineage>
</organism>
<dbReference type="Pfam" id="PF20208">
    <property type="entry name" value="ARPP-1"/>
    <property type="match status" value="1"/>
</dbReference>
<evidence type="ECO:0000259" key="1">
    <source>
        <dbReference type="Pfam" id="PF20208"/>
    </source>
</evidence>